<keyword evidence="1" id="KW-0732">Signal</keyword>
<organism evidence="2 3">
    <name type="scientific">Adonisia turfae CCMR0082</name>
    <dbReference type="NCBI Taxonomy" id="2304604"/>
    <lineage>
        <taxon>Bacteria</taxon>
        <taxon>Bacillati</taxon>
        <taxon>Cyanobacteriota</taxon>
        <taxon>Adonisia</taxon>
        <taxon>Adonisia turfae</taxon>
    </lineage>
</organism>
<dbReference type="AlphaFoldDB" id="A0A6M0RZ48"/>
<evidence type="ECO:0000313" key="2">
    <source>
        <dbReference type="EMBL" id="NEZ61484.1"/>
    </source>
</evidence>
<accession>A0A6M0RZ48</accession>
<proteinExistence type="predicted"/>
<gene>
    <name evidence="2" type="ORF">D0962_01620</name>
</gene>
<evidence type="ECO:0000313" key="3">
    <source>
        <dbReference type="Proteomes" id="UP000473574"/>
    </source>
</evidence>
<dbReference type="EMBL" id="QZCE01000001">
    <property type="protein sequence ID" value="NEZ61484.1"/>
    <property type="molecule type" value="Genomic_DNA"/>
</dbReference>
<name>A0A6M0RZ48_9CYAN</name>
<sequence>MMLKLLSGLCLTGLLVLLGCRISGATTVAQVPTNQAASPSLTVTISADQVRTYGRLIEQVVGTANDTISNIFATNPDATPIKLTVLVHRNGQVLPVLVADISRDQWQQQPDIQNWAHYSPSVRMLLGYTQPNSTPPRSQVARRRPIIENAAFIDELD</sequence>
<evidence type="ECO:0000256" key="1">
    <source>
        <dbReference type="SAM" id="SignalP"/>
    </source>
</evidence>
<reference evidence="2 3" key="1">
    <citation type="journal article" date="2020" name="Microb. Ecol.">
        <title>Ecogenomics of the Marine Benthic Filamentous Cyanobacterium Adonisia.</title>
        <authorList>
            <person name="Walter J.M."/>
            <person name="Coutinho F.H."/>
            <person name="Leomil L."/>
            <person name="Hargreaves P.I."/>
            <person name="Campeao M.E."/>
            <person name="Vieira V.V."/>
            <person name="Silva B.S."/>
            <person name="Fistarol G.O."/>
            <person name="Salomon P.S."/>
            <person name="Sawabe T."/>
            <person name="Mino S."/>
            <person name="Hosokawa M."/>
            <person name="Miyashita H."/>
            <person name="Maruyama F."/>
            <person name="van Verk M.C."/>
            <person name="Dutilh B.E."/>
            <person name="Thompson C.C."/>
            <person name="Thompson F.L."/>
        </authorList>
    </citation>
    <scope>NUCLEOTIDE SEQUENCE [LARGE SCALE GENOMIC DNA]</scope>
    <source>
        <strain evidence="2 3">CCMR0082</strain>
    </source>
</reference>
<dbReference type="RefSeq" id="WP_163659323.1">
    <property type="nucleotide sequence ID" value="NZ_QZCE01000001.1"/>
</dbReference>
<comment type="caution">
    <text evidence="2">The sequence shown here is derived from an EMBL/GenBank/DDBJ whole genome shotgun (WGS) entry which is preliminary data.</text>
</comment>
<feature type="chain" id="PRO_5026870048" evidence="1">
    <location>
        <begin position="26"/>
        <end position="157"/>
    </location>
</feature>
<dbReference type="Proteomes" id="UP000473574">
    <property type="component" value="Unassembled WGS sequence"/>
</dbReference>
<dbReference type="PROSITE" id="PS51257">
    <property type="entry name" value="PROKAR_LIPOPROTEIN"/>
    <property type="match status" value="1"/>
</dbReference>
<protein>
    <submittedName>
        <fullName evidence="2">Uncharacterized protein</fullName>
    </submittedName>
</protein>
<feature type="signal peptide" evidence="1">
    <location>
        <begin position="1"/>
        <end position="25"/>
    </location>
</feature>